<evidence type="ECO:0000256" key="1">
    <source>
        <dbReference type="ARBA" id="ARBA00022670"/>
    </source>
</evidence>
<feature type="transmembrane region" description="Helical" evidence="7">
    <location>
        <begin position="93"/>
        <end position="114"/>
    </location>
</feature>
<keyword evidence="7" id="KW-1133">Transmembrane helix</keyword>
<dbReference type="GO" id="GO:0046872">
    <property type="term" value="F:metal ion binding"/>
    <property type="evidence" value="ECO:0007669"/>
    <property type="project" value="UniProtKB-KW"/>
</dbReference>
<dbReference type="CDD" id="cd07326">
    <property type="entry name" value="M56_BlaR1_MecR1_like"/>
    <property type="match status" value="1"/>
</dbReference>
<keyword evidence="1 6" id="KW-0645">Protease</keyword>
<evidence type="ECO:0000256" key="7">
    <source>
        <dbReference type="SAM" id="Phobius"/>
    </source>
</evidence>
<name>A0A7I7WJI7_MYCGU</name>
<comment type="cofactor">
    <cofactor evidence="6">
        <name>Zn(2+)</name>
        <dbReference type="ChEBI" id="CHEBI:29105"/>
    </cofactor>
    <text evidence="6">Binds 1 zinc ion per subunit.</text>
</comment>
<proteinExistence type="inferred from homology"/>
<keyword evidence="5 6" id="KW-0482">Metalloprotease</keyword>
<accession>A0A7I7WJI7</accession>
<feature type="transmembrane region" description="Helical" evidence="7">
    <location>
        <begin position="39"/>
        <end position="59"/>
    </location>
</feature>
<keyword evidence="7" id="KW-0812">Transmembrane</keyword>
<protein>
    <recommendedName>
        <fullName evidence="8">Peptidase M48 domain-containing protein</fullName>
    </recommendedName>
</protein>
<evidence type="ECO:0000313" key="10">
    <source>
        <dbReference type="Proteomes" id="UP000466187"/>
    </source>
</evidence>
<keyword evidence="2" id="KW-0479">Metal-binding</keyword>
<dbReference type="PANTHER" id="PTHR34978">
    <property type="entry name" value="POSSIBLE SENSOR-TRANSDUCER PROTEIN BLAR"/>
    <property type="match status" value="1"/>
</dbReference>
<keyword evidence="4 6" id="KW-0862">Zinc</keyword>
<sequence>MSIAACLLLYSVAVVVLGPPVLGFLTRGGHAPRCGVAAWLIAIVTVLLTWATIAVLVILDVFAHWHQRGSFVESCFEMLCDLAAGKAGSAPQLMLLAGSAGAVGAVAVIGIRLVRTIGRLRAHAHGHAQAVRLVGRPRTERDVFVVDAAERTAYCVSGKPPAIVVTTAAVAALDERELGAVIAHERAHLDGHHPRTVTALRSLALVFPRFALMTRGAAEVSRLLEMCADDAAARRHGNRALLTGLMALAGGAPAAALGAADVAVLNRAERLALPPAHHVRVRAQAALTSASTLIALAPLGTIMLGVSGVLMCR</sequence>
<evidence type="ECO:0000313" key="9">
    <source>
        <dbReference type="EMBL" id="BBZ16008.1"/>
    </source>
</evidence>
<dbReference type="PANTHER" id="PTHR34978:SF3">
    <property type="entry name" value="SLR0241 PROTEIN"/>
    <property type="match status" value="1"/>
</dbReference>
<reference evidence="9 10" key="1">
    <citation type="journal article" date="2019" name="Emerg. Microbes Infect.">
        <title>Comprehensive subspecies identification of 175 nontuberculous mycobacteria species based on 7547 genomic profiles.</title>
        <authorList>
            <person name="Matsumoto Y."/>
            <person name="Kinjo T."/>
            <person name="Motooka D."/>
            <person name="Nabeya D."/>
            <person name="Jung N."/>
            <person name="Uechi K."/>
            <person name="Horii T."/>
            <person name="Iida T."/>
            <person name="Fujita J."/>
            <person name="Nakamura S."/>
        </authorList>
    </citation>
    <scope>NUCLEOTIDE SEQUENCE [LARGE SCALE GENOMIC DNA]</scope>
    <source>
        <strain evidence="9 10">JCM 12688</strain>
    </source>
</reference>
<evidence type="ECO:0000256" key="2">
    <source>
        <dbReference type="ARBA" id="ARBA00022723"/>
    </source>
</evidence>
<dbReference type="Gene3D" id="3.30.2010.10">
    <property type="entry name" value="Metalloproteases ('zincins'), catalytic domain"/>
    <property type="match status" value="1"/>
</dbReference>
<gene>
    <name evidence="9" type="ORF">MGAD_03430</name>
</gene>
<comment type="similarity">
    <text evidence="6">Belongs to the peptidase M48 family.</text>
</comment>
<dbReference type="Proteomes" id="UP000466187">
    <property type="component" value="Chromosome"/>
</dbReference>
<evidence type="ECO:0000256" key="5">
    <source>
        <dbReference type="ARBA" id="ARBA00023049"/>
    </source>
</evidence>
<dbReference type="EMBL" id="AP022608">
    <property type="protein sequence ID" value="BBZ16008.1"/>
    <property type="molecule type" value="Genomic_DNA"/>
</dbReference>
<feature type="domain" description="Peptidase M48" evidence="8">
    <location>
        <begin position="128"/>
        <end position="220"/>
    </location>
</feature>
<keyword evidence="3 6" id="KW-0378">Hydrolase</keyword>
<evidence type="ECO:0000256" key="4">
    <source>
        <dbReference type="ARBA" id="ARBA00022833"/>
    </source>
</evidence>
<dbReference type="RefSeq" id="WP_163684404.1">
    <property type="nucleotide sequence ID" value="NZ_AP022608.1"/>
</dbReference>
<organism evidence="9 10">
    <name type="scientific">Mycolicibacterium gadium</name>
    <name type="common">Mycobacterium gadium</name>
    <dbReference type="NCBI Taxonomy" id="1794"/>
    <lineage>
        <taxon>Bacteria</taxon>
        <taxon>Bacillati</taxon>
        <taxon>Actinomycetota</taxon>
        <taxon>Actinomycetes</taxon>
        <taxon>Mycobacteriales</taxon>
        <taxon>Mycobacteriaceae</taxon>
        <taxon>Mycolicibacterium</taxon>
    </lineage>
</organism>
<dbReference type="Pfam" id="PF01435">
    <property type="entry name" value="Peptidase_M48"/>
    <property type="match status" value="1"/>
</dbReference>
<feature type="transmembrane region" description="Helical" evidence="7">
    <location>
        <begin position="240"/>
        <end position="265"/>
    </location>
</feature>
<feature type="transmembrane region" description="Helical" evidence="7">
    <location>
        <begin position="285"/>
        <end position="312"/>
    </location>
</feature>
<evidence type="ECO:0000256" key="3">
    <source>
        <dbReference type="ARBA" id="ARBA00022801"/>
    </source>
</evidence>
<evidence type="ECO:0000259" key="8">
    <source>
        <dbReference type="Pfam" id="PF01435"/>
    </source>
</evidence>
<dbReference type="InterPro" id="IPR001915">
    <property type="entry name" value="Peptidase_M48"/>
</dbReference>
<evidence type="ECO:0000256" key="6">
    <source>
        <dbReference type="RuleBase" id="RU003983"/>
    </source>
</evidence>
<dbReference type="AlphaFoldDB" id="A0A7I7WJI7"/>
<keyword evidence="7" id="KW-0472">Membrane</keyword>
<dbReference type="GO" id="GO:0006508">
    <property type="term" value="P:proteolysis"/>
    <property type="evidence" value="ECO:0007669"/>
    <property type="project" value="UniProtKB-KW"/>
</dbReference>
<dbReference type="GO" id="GO:0004222">
    <property type="term" value="F:metalloendopeptidase activity"/>
    <property type="evidence" value="ECO:0007669"/>
    <property type="project" value="InterPro"/>
</dbReference>
<dbReference type="KEGG" id="mgad:MGAD_03430"/>
<dbReference type="InterPro" id="IPR052173">
    <property type="entry name" value="Beta-lactam_resp_regulator"/>
</dbReference>